<gene>
    <name evidence="2" type="ORF">HMPREF0493_0129</name>
</gene>
<evidence type="ECO:0000313" key="2">
    <source>
        <dbReference type="EMBL" id="EFG56196.1"/>
    </source>
</evidence>
<keyword evidence="1" id="KW-0812">Transmembrane</keyword>
<reference evidence="2 3" key="1">
    <citation type="submission" date="2010-04" db="EMBL/GenBank/DDBJ databases">
        <authorList>
            <person name="Muzny D."/>
            <person name="Qin X."/>
            <person name="Deng J."/>
            <person name="Jiang H."/>
            <person name="Liu Y."/>
            <person name="Qu J."/>
            <person name="Song X.-Z."/>
            <person name="Zhang L."/>
            <person name="Thornton R."/>
            <person name="Coyle M."/>
            <person name="Francisco L."/>
            <person name="Jackson L."/>
            <person name="Javaid M."/>
            <person name="Korchina V."/>
            <person name="Kovar C."/>
            <person name="Mata R."/>
            <person name="Mathew T."/>
            <person name="Ngo R."/>
            <person name="Nguyen L."/>
            <person name="Nguyen N."/>
            <person name="Okwuonu G."/>
            <person name="Ongeri F."/>
            <person name="Pham C."/>
            <person name="Simmons D."/>
            <person name="Wilczek-Boney K."/>
            <person name="Hale W."/>
            <person name="Jakkamsetti A."/>
            <person name="Pham P."/>
            <person name="Ruth R."/>
            <person name="San Lucas F."/>
            <person name="Warren J."/>
            <person name="Zhang J."/>
            <person name="Zhao Z."/>
            <person name="Zhou C."/>
            <person name="Zhu D."/>
            <person name="Lee S."/>
            <person name="Bess C."/>
            <person name="Blankenburg K."/>
            <person name="Forbes L."/>
            <person name="Fu Q."/>
            <person name="Gubbala S."/>
            <person name="Hirani K."/>
            <person name="Jayaseelan J.C."/>
            <person name="Lara F."/>
            <person name="Munidasa M."/>
            <person name="Palculict T."/>
            <person name="Patil S."/>
            <person name="Pu L.-L."/>
            <person name="Saada N."/>
            <person name="Tang L."/>
            <person name="Weissenberger G."/>
            <person name="Zhu Y."/>
            <person name="Hemphill L."/>
            <person name="Shang Y."/>
            <person name="Youmans B."/>
            <person name="Ayvaz T."/>
            <person name="Ross M."/>
            <person name="Santibanez J."/>
            <person name="Aqrawi P."/>
            <person name="Gross S."/>
            <person name="Joshi V."/>
            <person name="Fowler G."/>
            <person name="Nazareth L."/>
            <person name="Reid J."/>
            <person name="Worley K."/>
            <person name="Petrosino J."/>
            <person name="Highlander S."/>
            <person name="Gibbs R."/>
        </authorList>
    </citation>
    <scope>NUCLEOTIDE SEQUENCE [LARGE SCALE GENOMIC DNA]</scope>
    <source>
        <strain evidence="2 3">DSM 11664</strain>
    </source>
</reference>
<evidence type="ECO:0000313" key="3">
    <source>
        <dbReference type="Proteomes" id="UP000004069"/>
    </source>
</evidence>
<proteinExistence type="predicted"/>
<name>D4YRK1_9LACO</name>
<protein>
    <submittedName>
        <fullName evidence="2">Uncharacterized protein</fullName>
    </submittedName>
</protein>
<organism evidence="2 3">
    <name type="scientific">Lactobacillus amylolyticus DSM 11664</name>
    <dbReference type="NCBI Taxonomy" id="585524"/>
    <lineage>
        <taxon>Bacteria</taxon>
        <taxon>Bacillati</taxon>
        <taxon>Bacillota</taxon>
        <taxon>Bacilli</taxon>
        <taxon>Lactobacillales</taxon>
        <taxon>Lactobacillaceae</taxon>
        <taxon>Lactobacillus</taxon>
    </lineage>
</organism>
<sequence>MMKYDTKKSKIVDYMVDLYIFVFCLLLAFIIGAIGFVITHKAKIFDICLLIGILYPAFRILKATLRDDKEQIYRDKLLKVAKSAKIVNLRTPTSLSMLIDNRQVLDGPIFEVKFLRDFVQIKVLPDGCPNADNIYQLQHRLEEQFGLTAQLISKRDCAIYMLYSEPNQGRRISNADFR</sequence>
<dbReference type="RefSeq" id="WP_006351283.1">
    <property type="nucleotide sequence ID" value="NZ_ADNY01000007.1"/>
</dbReference>
<evidence type="ECO:0000256" key="1">
    <source>
        <dbReference type="SAM" id="Phobius"/>
    </source>
</evidence>
<keyword evidence="1" id="KW-1133">Transmembrane helix</keyword>
<keyword evidence="3" id="KW-1185">Reference proteome</keyword>
<dbReference type="AlphaFoldDB" id="D4YRK1"/>
<accession>D4YRK1</accession>
<dbReference type="Proteomes" id="UP000004069">
    <property type="component" value="Unassembled WGS sequence"/>
</dbReference>
<dbReference type="PATRIC" id="fig|585524.9.peg.475"/>
<comment type="caution">
    <text evidence="2">The sequence shown here is derived from an EMBL/GenBank/DDBJ whole genome shotgun (WGS) entry which is preliminary data.</text>
</comment>
<dbReference type="EMBL" id="ADNY01000007">
    <property type="protein sequence ID" value="EFG56196.1"/>
    <property type="molecule type" value="Genomic_DNA"/>
</dbReference>
<keyword evidence="1" id="KW-0472">Membrane</keyword>
<feature type="transmembrane region" description="Helical" evidence="1">
    <location>
        <begin position="44"/>
        <end position="61"/>
    </location>
</feature>
<feature type="transmembrane region" description="Helical" evidence="1">
    <location>
        <begin position="12"/>
        <end position="38"/>
    </location>
</feature>